<reference evidence="2" key="1">
    <citation type="submission" date="2019-06" db="EMBL/GenBank/DDBJ databases">
        <title>Mycoplasma neophronis type strain whole genome sequence.</title>
        <authorList>
            <person name="Spergser J."/>
        </authorList>
    </citation>
    <scope>NUCLEOTIDE SEQUENCE [LARGE SCALE GENOMIC DNA]</scope>
    <source>
        <strain evidence="2">DSM 24097</strain>
    </source>
</reference>
<dbReference type="PROSITE" id="PS51482">
    <property type="entry name" value="DEGV"/>
    <property type="match status" value="1"/>
</dbReference>
<dbReference type="InterPro" id="IPR050270">
    <property type="entry name" value="DegV_domain_contain"/>
</dbReference>
<protein>
    <submittedName>
        <fullName evidence="2">DegV family EDD domain-containing protein</fullName>
    </submittedName>
</protein>
<dbReference type="SUPFAM" id="SSF82549">
    <property type="entry name" value="DAK1/DegV-like"/>
    <property type="match status" value="1"/>
</dbReference>
<proteinExistence type="predicted"/>
<dbReference type="InterPro" id="IPR003797">
    <property type="entry name" value="DegV"/>
</dbReference>
<keyword evidence="1" id="KW-0446">Lipid-binding</keyword>
<evidence type="ECO:0000256" key="1">
    <source>
        <dbReference type="ARBA" id="ARBA00023121"/>
    </source>
</evidence>
<dbReference type="PANTHER" id="PTHR33434">
    <property type="entry name" value="DEGV DOMAIN-CONTAINING PROTEIN DR_1986-RELATED"/>
    <property type="match status" value="1"/>
</dbReference>
<dbReference type="RefSeq" id="WP_140914981.1">
    <property type="nucleotide sequence ID" value="NZ_VHHP01000007.1"/>
</dbReference>
<dbReference type="InterPro" id="IPR043168">
    <property type="entry name" value="DegV_C"/>
</dbReference>
<keyword evidence="3" id="KW-1185">Reference proteome</keyword>
<name>A0ABY2Z011_9BACT</name>
<accession>A0ABY2Z011</accession>
<dbReference type="Gene3D" id="3.40.50.10170">
    <property type="match status" value="1"/>
</dbReference>
<evidence type="ECO:0000313" key="3">
    <source>
        <dbReference type="Proteomes" id="UP000316851"/>
    </source>
</evidence>
<organism evidence="2 3">
    <name type="scientific">Metamycoplasma neophronis</name>
    <dbReference type="NCBI Taxonomy" id="872983"/>
    <lineage>
        <taxon>Bacteria</taxon>
        <taxon>Bacillati</taxon>
        <taxon>Mycoplasmatota</taxon>
        <taxon>Mycoplasmoidales</taxon>
        <taxon>Metamycoplasmataceae</taxon>
        <taxon>Metamycoplasma</taxon>
    </lineage>
</organism>
<dbReference type="Gene3D" id="3.30.1180.10">
    <property type="match status" value="1"/>
</dbReference>
<gene>
    <name evidence="2" type="ORF">FJR74_02610</name>
</gene>
<dbReference type="Proteomes" id="UP000316851">
    <property type="component" value="Unassembled WGS sequence"/>
</dbReference>
<evidence type="ECO:0000313" key="2">
    <source>
        <dbReference type="EMBL" id="TPR53380.1"/>
    </source>
</evidence>
<dbReference type="EMBL" id="VHHP01000007">
    <property type="protein sequence ID" value="TPR53380.1"/>
    <property type="molecule type" value="Genomic_DNA"/>
</dbReference>
<dbReference type="PANTHER" id="PTHR33434:SF2">
    <property type="entry name" value="FATTY ACID-BINDING PROTEIN TM_1468"/>
    <property type="match status" value="1"/>
</dbReference>
<sequence>MKVKIIVDSSCGLTKNEAHDLGWDFLPIQAEVDGKIYQIGVDLDINKYSEIWTANRKIDAFTFATPPGVVEQVVSQYTEEYDKVLIYPISTVLSSQNSAIMTLFKDNPKVHVVESKKINYLIVRDLLLFEEKIANGAKFEAAIKHFAENNERLLLVSQFNDALVKGGRLSKAAAVIAKLAKIVPIIRFDNGVLEKDGIGRIFSKTLEKLVKELYENLDKNNEDYYLTVIHANNQDLEKLINSFRAVTDNYPRIVSFKLPADIAVHTGVGAVCVTFAKIDPAIKDKMFKNAKIW</sequence>
<dbReference type="NCBIfam" id="TIGR00762">
    <property type="entry name" value="DegV"/>
    <property type="match status" value="1"/>
</dbReference>
<comment type="caution">
    <text evidence="2">The sequence shown here is derived from an EMBL/GenBank/DDBJ whole genome shotgun (WGS) entry which is preliminary data.</text>
</comment>
<dbReference type="Pfam" id="PF02645">
    <property type="entry name" value="DegV"/>
    <property type="match status" value="1"/>
</dbReference>